<organism evidence="1 2">
    <name type="scientific">Hibiscus sabdariffa</name>
    <name type="common">roselle</name>
    <dbReference type="NCBI Taxonomy" id="183260"/>
    <lineage>
        <taxon>Eukaryota</taxon>
        <taxon>Viridiplantae</taxon>
        <taxon>Streptophyta</taxon>
        <taxon>Embryophyta</taxon>
        <taxon>Tracheophyta</taxon>
        <taxon>Spermatophyta</taxon>
        <taxon>Magnoliopsida</taxon>
        <taxon>eudicotyledons</taxon>
        <taxon>Gunneridae</taxon>
        <taxon>Pentapetalae</taxon>
        <taxon>rosids</taxon>
        <taxon>malvids</taxon>
        <taxon>Malvales</taxon>
        <taxon>Malvaceae</taxon>
        <taxon>Malvoideae</taxon>
        <taxon>Hibiscus</taxon>
    </lineage>
</organism>
<reference evidence="1 2" key="1">
    <citation type="journal article" date="2024" name="G3 (Bethesda)">
        <title>Genome assembly of Hibiscus sabdariffa L. provides insights into metabolisms of medicinal natural products.</title>
        <authorList>
            <person name="Kim T."/>
        </authorList>
    </citation>
    <scope>NUCLEOTIDE SEQUENCE [LARGE SCALE GENOMIC DNA]</scope>
    <source>
        <strain evidence="1">TK-2024</strain>
        <tissue evidence="1">Old leaves</tissue>
    </source>
</reference>
<name>A0ABR2EE37_9ROSI</name>
<gene>
    <name evidence="1" type="ORF">V6N12_009982</name>
</gene>
<sequence length="131" mass="15079">MEDILSIDDDVIDLLEEDIQFGNVEGIPSIVFSERVQSPTFKNMDLILVFKFISPAQTSFIDDRNISKNIIINHEIVHFMQSKEGKFMWMTVNVDLRKAFDHFPPHSCLKLFVDSLLHEVGPASTLRVQFP</sequence>
<protein>
    <recommendedName>
        <fullName evidence="3">Reverse transcriptase domain-containing protein</fullName>
    </recommendedName>
</protein>
<evidence type="ECO:0000313" key="1">
    <source>
        <dbReference type="EMBL" id="KAK8557757.1"/>
    </source>
</evidence>
<keyword evidence="2" id="KW-1185">Reference proteome</keyword>
<proteinExistence type="predicted"/>
<comment type="caution">
    <text evidence="1">The sequence shown here is derived from an EMBL/GenBank/DDBJ whole genome shotgun (WGS) entry which is preliminary data.</text>
</comment>
<evidence type="ECO:0000313" key="2">
    <source>
        <dbReference type="Proteomes" id="UP001472677"/>
    </source>
</evidence>
<accession>A0ABR2EE37</accession>
<dbReference type="EMBL" id="JBBPBM010000016">
    <property type="protein sequence ID" value="KAK8557757.1"/>
    <property type="molecule type" value="Genomic_DNA"/>
</dbReference>
<evidence type="ECO:0008006" key="3">
    <source>
        <dbReference type="Google" id="ProtNLM"/>
    </source>
</evidence>
<dbReference type="Proteomes" id="UP001472677">
    <property type="component" value="Unassembled WGS sequence"/>
</dbReference>